<dbReference type="InterPro" id="IPR036388">
    <property type="entry name" value="WH-like_DNA-bd_sf"/>
</dbReference>
<accession>A0ABP8EQ96</accession>
<evidence type="ECO:0000313" key="1">
    <source>
        <dbReference type="EMBL" id="GAA4286194.1"/>
    </source>
</evidence>
<dbReference type="Pfam" id="PF13384">
    <property type="entry name" value="HTH_23"/>
    <property type="match status" value="1"/>
</dbReference>
<keyword evidence="2" id="KW-1185">Reference proteome</keyword>
<dbReference type="Gene3D" id="1.10.10.10">
    <property type="entry name" value="Winged helix-like DNA-binding domain superfamily/Winged helix DNA-binding domain"/>
    <property type="match status" value="1"/>
</dbReference>
<name>A0ABP8EQ96_9MICO</name>
<dbReference type="SUPFAM" id="SSF46894">
    <property type="entry name" value="C-terminal effector domain of the bipartite response regulators"/>
    <property type="match status" value="1"/>
</dbReference>
<gene>
    <name evidence="1" type="ORF">GCM10022262_05530</name>
</gene>
<dbReference type="Proteomes" id="UP001499841">
    <property type="component" value="Unassembled WGS sequence"/>
</dbReference>
<dbReference type="InterPro" id="IPR016032">
    <property type="entry name" value="Sig_transdc_resp-reg_C-effctor"/>
</dbReference>
<dbReference type="RefSeq" id="WP_345037402.1">
    <property type="nucleotide sequence ID" value="NZ_BAABBA010000002.1"/>
</dbReference>
<protein>
    <recommendedName>
        <fullName evidence="3">Helix-turn-helix domain-containing protein</fullName>
    </recommendedName>
</protein>
<evidence type="ECO:0000313" key="2">
    <source>
        <dbReference type="Proteomes" id="UP001499841"/>
    </source>
</evidence>
<dbReference type="EMBL" id="BAABBA010000002">
    <property type="protein sequence ID" value="GAA4286194.1"/>
    <property type="molecule type" value="Genomic_DNA"/>
</dbReference>
<sequence length="128" mass="13413">MAANDRAEARSQAVALGVARGHTYAEIARDSGLSERTVRRYANAPGFTAAVAEARAGIYRDAADRLATAATEAVTVLRQLMTGAASEPVRARAALGLLGEALRYREAVDVEHRLAALETHLGIGGDPS</sequence>
<comment type="caution">
    <text evidence="1">The sequence shown here is derived from an EMBL/GenBank/DDBJ whole genome shotgun (WGS) entry which is preliminary data.</text>
</comment>
<proteinExistence type="predicted"/>
<reference evidence="2" key="1">
    <citation type="journal article" date="2019" name="Int. J. Syst. Evol. Microbiol.">
        <title>The Global Catalogue of Microorganisms (GCM) 10K type strain sequencing project: providing services to taxonomists for standard genome sequencing and annotation.</title>
        <authorList>
            <consortium name="The Broad Institute Genomics Platform"/>
            <consortium name="The Broad Institute Genome Sequencing Center for Infectious Disease"/>
            <person name="Wu L."/>
            <person name="Ma J."/>
        </authorList>
    </citation>
    <scope>NUCLEOTIDE SEQUENCE [LARGE SCALE GENOMIC DNA]</scope>
    <source>
        <strain evidence="2">JCM 17459</strain>
    </source>
</reference>
<evidence type="ECO:0008006" key="3">
    <source>
        <dbReference type="Google" id="ProtNLM"/>
    </source>
</evidence>
<organism evidence="1 2">
    <name type="scientific">Georgenia daeguensis</name>
    <dbReference type="NCBI Taxonomy" id="908355"/>
    <lineage>
        <taxon>Bacteria</taxon>
        <taxon>Bacillati</taxon>
        <taxon>Actinomycetota</taxon>
        <taxon>Actinomycetes</taxon>
        <taxon>Micrococcales</taxon>
        <taxon>Bogoriellaceae</taxon>
        <taxon>Georgenia</taxon>
    </lineage>
</organism>